<gene>
    <name evidence="2" type="ordered locus">LOC_Os03g43240</name>
</gene>
<evidence type="ECO:0000313" key="2">
    <source>
        <dbReference type="EMBL" id="AAU89169.1"/>
    </source>
</evidence>
<evidence type="ECO:0000313" key="3">
    <source>
        <dbReference type="Proteomes" id="UP000000763"/>
    </source>
</evidence>
<dbReference type="AlphaFoldDB" id="Q10GE5"/>
<accession>Q10GE5</accession>
<evidence type="ECO:0000259" key="1">
    <source>
        <dbReference type="Pfam" id="PF07197"/>
    </source>
</evidence>
<dbReference type="EMBL" id="AC147804">
    <property type="protein sequence ID" value="AAU89169.1"/>
    <property type="molecule type" value="Genomic_DNA"/>
</dbReference>
<dbReference type="InterPro" id="IPR010811">
    <property type="entry name" value="DUF1409"/>
</dbReference>
<name>Q10GE5_ORYSJ</name>
<reference evidence="3" key="2">
    <citation type="journal article" date="2008" name="Nucleic Acids Res.">
        <title>The rice annotation project database (RAP-DB): 2008 update.</title>
        <authorList>
            <consortium name="The rice annotation project (RAP)"/>
        </authorList>
    </citation>
    <scope>GENOME REANNOTATION</scope>
    <source>
        <strain evidence="3">cv. Nipponbare</strain>
    </source>
</reference>
<proteinExistence type="predicted"/>
<organism evidence="2 3">
    <name type="scientific">Oryza sativa subsp. japonica</name>
    <name type="common">Rice</name>
    <dbReference type="NCBI Taxonomy" id="39947"/>
    <lineage>
        <taxon>Eukaryota</taxon>
        <taxon>Viridiplantae</taxon>
        <taxon>Streptophyta</taxon>
        <taxon>Embryophyta</taxon>
        <taxon>Tracheophyta</taxon>
        <taxon>Spermatophyta</taxon>
        <taxon>Magnoliopsida</taxon>
        <taxon>Liliopsida</taxon>
        <taxon>Poales</taxon>
        <taxon>Poaceae</taxon>
        <taxon>BOP clade</taxon>
        <taxon>Oryzoideae</taxon>
        <taxon>Oryzeae</taxon>
        <taxon>Oryzinae</taxon>
        <taxon>Oryza</taxon>
        <taxon>Oryza sativa</taxon>
    </lineage>
</organism>
<reference evidence="3" key="1">
    <citation type="journal article" date="2005" name="Nature">
        <title>The map-based sequence of the rice genome.</title>
        <authorList>
            <consortium name="International rice genome sequencing project (IRGSP)"/>
            <person name="Matsumoto T."/>
            <person name="Wu J."/>
            <person name="Kanamori H."/>
            <person name="Katayose Y."/>
            <person name="Fujisawa M."/>
            <person name="Namiki N."/>
            <person name="Mizuno H."/>
            <person name="Yamamoto K."/>
            <person name="Antonio B.A."/>
            <person name="Baba T."/>
            <person name="Sakata K."/>
            <person name="Nagamura Y."/>
            <person name="Aoki H."/>
            <person name="Arikawa K."/>
            <person name="Arita K."/>
            <person name="Bito T."/>
            <person name="Chiden Y."/>
            <person name="Fujitsuka N."/>
            <person name="Fukunaka R."/>
            <person name="Hamada M."/>
            <person name="Harada C."/>
            <person name="Hayashi A."/>
            <person name="Hijishita S."/>
            <person name="Honda M."/>
            <person name="Hosokawa S."/>
            <person name="Ichikawa Y."/>
            <person name="Idonuma A."/>
            <person name="Iijima M."/>
            <person name="Ikeda M."/>
            <person name="Ikeno M."/>
            <person name="Ito K."/>
            <person name="Ito S."/>
            <person name="Ito T."/>
            <person name="Ito Y."/>
            <person name="Ito Y."/>
            <person name="Iwabuchi A."/>
            <person name="Kamiya K."/>
            <person name="Karasawa W."/>
            <person name="Kurita K."/>
            <person name="Katagiri S."/>
            <person name="Kikuta A."/>
            <person name="Kobayashi H."/>
            <person name="Kobayashi N."/>
            <person name="Machita K."/>
            <person name="Maehara T."/>
            <person name="Masukawa M."/>
            <person name="Mizubayashi T."/>
            <person name="Mukai Y."/>
            <person name="Nagasaki H."/>
            <person name="Nagata Y."/>
            <person name="Naito S."/>
            <person name="Nakashima M."/>
            <person name="Nakama Y."/>
            <person name="Nakamichi Y."/>
            <person name="Nakamura M."/>
            <person name="Meguro A."/>
            <person name="Negishi M."/>
            <person name="Ohta I."/>
            <person name="Ohta T."/>
            <person name="Okamoto M."/>
            <person name="Ono N."/>
            <person name="Saji S."/>
            <person name="Sakaguchi M."/>
            <person name="Sakai K."/>
            <person name="Shibata M."/>
            <person name="Shimokawa T."/>
            <person name="Song J."/>
            <person name="Takazaki Y."/>
            <person name="Terasawa K."/>
            <person name="Tsugane M."/>
            <person name="Tsuji K."/>
            <person name="Ueda S."/>
            <person name="Waki K."/>
            <person name="Yamagata H."/>
            <person name="Yamamoto M."/>
            <person name="Yamamoto S."/>
            <person name="Yamane H."/>
            <person name="Yoshiki S."/>
            <person name="Yoshihara R."/>
            <person name="Yukawa K."/>
            <person name="Zhong H."/>
            <person name="Yano M."/>
            <person name="Yuan Q."/>
            <person name="Ouyang S."/>
            <person name="Liu J."/>
            <person name="Jones K.M."/>
            <person name="Gansberger K."/>
            <person name="Moffat K."/>
            <person name="Hill J."/>
            <person name="Bera J."/>
            <person name="Fadrosh D."/>
            <person name="Jin S."/>
            <person name="Johri S."/>
            <person name="Kim M."/>
            <person name="Overton L."/>
            <person name="Reardon M."/>
            <person name="Tsitrin T."/>
            <person name="Vuong H."/>
            <person name="Weaver B."/>
            <person name="Ciecko A."/>
            <person name="Tallon L."/>
            <person name="Jackson J."/>
            <person name="Pai G."/>
            <person name="Aken S.V."/>
            <person name="Utterback T."/>
            <person name="Reidmuller S."/>
            <person name="Feldblyum T."/>
            <person name="Hsiao J."/>
            <person name="Zismann V."/>
            <person name="Iobst S."/>
            <person name="de Vazeille A.R."/>
            <person name="Buell C.R."/>
            <person name="Ying K."/>
            <person name="Li Y."/>
            <person name="Lu T."/>
            <person name="Huang Y."/>
            <person name="Zhao Q."/>
            <person name="Feng Q."/>
            <person name="Zhang L."/>
            <person name="Zhu J."/>
            <person name="Weng Q."/>
            <person name="Mu J."/>
            <person name="Lu Y."/>
            <person name="Fan D."/>
            <person name="Liu Y."/>
            <person name="Guan J."/>
            <person name="Zhang Y."/>
            <person name="Yu S."/>
            <person name="Liu X."/>
            <person name="Zhang Y."/>
            <person name="Hong G."/>
            <person name="Han B."/>
            <person name="Choisne N."/>
            <person name="Demange N."/>
            <person name="Orjeda G."/>
            <person name="Samain S."/>
            <person name="Cattolico L."/>
            <person name="Pelletier E."/>
            <person name="Couloux A."/>
            <person name="Segurens B."/>
            <person name="Wincker P."/>
            <person name="D'Hont A."/>
            <person name="Scarpelli C."/>
            <person name="Weissenbach J."/>
            <person name="Salanoubat M."/>
            <person name="Quetier F."/>
            <person name="Yu Y."/>
            <person name="Kim H.R."/>
            <person name="Rambo T."/>
            <person name="Currie J."/>
            <person name="Collura K."/>
            <person name="Luo M."/>
            <person name="Yang T."/>
            <person name="Ammiraju J.S.S."/>
            <person name="Engler F."/>
            <person name="Soderlund C."/>
            <person name="Wing R.A."/>
            <person name="Palmer L.E."/>
            <person name="de la Bastide M."/>
            <person name="Spiegel L."/>
            <person name="Nascimento L."/>
            <person name="Zutavern T."/>
            <person name="O'Shaughnessy A."/>
            <person name="Dike S."/>
            <person name="Dedhia N."/>
            <person name="Preston R."/>
            <person name="Balija V."/>
            <person name="McCombie W.R."/>
            <person name="Chow T."/>
            <person name="Chen H."/>
            <person name="Chung M."/>
            <person name="Chen C."/>
            <person name="Shaw J."/>
            <person name="Wu H."/>
            <person name="Hsiao K."/>
            <person name="Chao Y."/>
            <person name="Chu M."/>
            <person name="Cheng C."/>
            <person name="Hour A."/>
            <person name="Lee P."/>
            <person name="Lin S."/>
            <person name="Lin Y."/>
            <person name="Liou J."/>
            <person name="Liu S."/>
            <person name="Hsing Y."/>
            <person name="Raghuvanshi S."/>
            <person name="Mohanty A."/>
            <person name="Bharti A.K."/>
            <person name="Gaur A."/>
            <person name="Gupta V."/>
            <person name="Kumar D."/>
            <person name="Ravi V."/>
            <person name="Vij S."/>
            <person name="Kapur A."/>
            <person name="Khurana P."/>
            <person name="Khurana P."/>
            <person name="Khurana J.P."/>
            <person name="Tyagi A.K."/>
            <person name="Gaikwad K."/>
            <person name="Singh A."/>
            <person name="Dalal V."/>
            <person name="Srivastava S."/>
            <person name="Dixit A."/>
            <person name="Pal A.K."/>
            <person name="Ghazi I.A."/>
            <person name="Yadav M."/>
            <person name="Pandit A."/>
            <person name="Bhargava A."/>
            <person name="Sureshbabu K."/>
            <person name="Batra K."/>
            <person name="Sharma T.R."/>
            <person name="Mohapatra T."/>
            <person name="Singh N.K."/>
            <person name="Messing J."/>
            <person name="Nelson A.B."/>
            <person name="Fuks G."/>
            <person name="Kavchok S."/>
            <person name="Keizer G."/>
            <person name="Linton E."/>
            <person name="Llaca V."/>
            <person name="Song R."/>
            <person name="Tanyolac B."/>
            <person name="Young S."/>
            <person name="Ho-Il K."/>
            <person name="Hahn J.H."/>
            <person name="Sangsakoo G."/>
            <person name="Vanavichit A."/>
            <person name="de Mattos Luiz.A.T."/>
            <person name="Zimmer P.D."/>
            <person name="Malone G."/>
            <person name="Dellagostin O."/>
            <person name="de Oliveira A.C."/>
            <person name="Bevan M."/>
            <person name="Bancroft I."/>
            <person name="Minx P."/>
            <person name="Cordum H."/>
            <person name="Wilson R."/>
            <person name="Cheng Z."/>
            <person name="Jin W."/>
            <person name="Jiang J."/>
            <person name="Leong S.A."/>
            <person name="Iwama H."/>
            <person name="Gojobori T."/>
            <person name="Itoh T."/>
            <person name="Niimura Y."/>
            <person name="Fujii Y."/>
            <person name="Habara T."/>
            <person name="Sakai H."/>
            <person name="Sato Y."/>
            <person name="Wilson G."/>
            <person name="Kumar K."/>
            <person name="McCouch S."/>
            <person name="Juretic N."/>
            <person name="Hoen D."/>
            <person name="Wright S."/>
            <person name="Bruskiewich R."/>
            <person name="Bureau T."/>
            <person name="Miyao A."/>
            <person name="Hirochika H."/>
            <person name="Nishikawa T."/>
            <person name="Kadowaki K."/>
            <person name="Sugiura M."/>
            <person name="Burr B."/>
            <person name="Sasaki T."/>
        </authorList>
    </citation>
    <scope>NUCLEOTIDE SEQUENCE [LARGE SCALE GENOMIC DNA]</scope>
    <source>
        <strain evidence="3">cv. Nipponbare</strain>
    </source>
</reference>
<dbReference type="Proteomes" id="UP000000763">
    <property type="component" value="Chromosome 3"/>
</dbReference>
<protein>
    <recommendedName>
        <fullName evidence="1">DUF1409 domain-containing protein</fullName>
    </recommendedName>
</protein>
<sequence length="128" mass="14460">MEMDEVGGRWTSLGQMKATRAAARQFMEEEEEEETTSKVLVPLADDVKATLLDISKRLEGSLETLVTSCGSIRDRFHEIHDQIPDELADAITPAAYLEQHRLKLEKAKQRIADHRKRKDLEATASKLA</sequence>
<dbReference type="Pfam" id="PF07197">
    <property type="entry name" value="DUF1409"/>
    <property type="match status" value="1"/>
</dbReference>
<feature type="domain" description="DUF1409" evidence="1">
    <location>
        <begin position="57"/>
        <end position="104"/>
    </location>
</feature>